<organism evidence="1 2">
    <name type="scientific">Erysipelothrix larvae</name>
    <dbReference type="NCBI Taxonomy" id="1514105"/>
    <lineage>
        <taxon>Bacteria</taxon>
        <taxon>Bacillati</taxon>
        <taxon>Bacillota</taxon>
        <taxon>Erysipelotrichia</taxon>
        <taxon>Erysipelotrichales</taxon>
        <taxon>Erysipelotrichaceae</taxon>
        <taxon>Erysipelothrix</taxon>
    </lineage>
</organism>
<dbReference type="OrthoDB" id="213028at2"/>
<dbReference type="STRING" id="1514105.AOC36_07495"/>
<dbReference type="SUPFAM" id="SSF46785">
    <property type="entry name" value="Winged helix' DNA-binding domain"/>
    <property type="match status" value="1"/>
</dbReference>
<dbReference type="KEGG" id="erl:AOC36_07495"/>
<dbReference type="Pfam" id="PF02082">
    <property type="entry name" value="Rrf2"/>
    <property type="match status" value="1"/>
</dbReference>
<dbReference type="Gene3D" id="1.10.10.10">
    <property type="entry name" value="Winged helix-like DNA-binding domain superfamily/Winged helix DNA-binding domain"/>
    <property type="match status" value="1"/>
</dbReference>
<dbReference type="AlphaFoldDB" id="A0A0X8H0J1"/>
<evidence type="ECO:0008006" key="3">
    <source>
        <dbReference type="Google" id="ProtNLM"/>
    </source>
</evidence>
<gene>
    <name evidence="1" type="ORF">AOC36_07495</name>
</gene>
<dbReference type="PROSITE" id="PS51197">
    <property type="entry name" value="HTH_RRF2_2"/>
    <property type="match status" value="1"/>
</dbReference>
<proteinExistence type="predicted"/>
<dbReference type="RefSeq" id="WP_067632986.1">
    <property type="nucleotide sequence ID" value="NZ_CP013213.1"/>
</dbReference>
<name>A0A0X8H0J1_9FIRM</name>
<accession>A0A0X8H0J1</accession>
<dbReference type="GO" id="GO:0005829">
    <property type="term" value="C:cytosol"/>
    <property type="evidence" value="ECO:0007669"/>
    <property type="project" value="TreeGrafter"/>
</dbReference>
<sequence>MKNNEQFAVAIHILTYLSLSDKDYVTSDEIAHSVNTSSVVIRRIIGLLKKRGLILTKQGVGGSKLAKDPQDISLYDVYCALNSVLAFGLHSNINEDCVIANQVNEAIKGSLQDSYDAFNEKLGQKSIQDIVNKIK</sequence>
<dbReference type="GO" id="GO:0003700">
    <property type="term" value="F:DNA-binding transcription factor activity"/>
    <property type="evidence" value="ECO:0007669"/>
    <property type="project" value="TreeGrafter"/>
</dbReference>
<dbReference type="InterPro" id="IPR036390">
    <property type="entry name" value="WH_DNA-bd_sf"/>
</dbReference>
<evidence type="ECO:0000313" key="1">
    <source>
        <dbReference type="EMBL" id="AMC93833.1"/>
    </source>
</evidence>
<dbReference type="Proteomes" id="UP000063781">
    <property type="component" value="Chromosome"/>
</dbReference>
<dbReference type="EMBL" id="CP013213">
    <property type="protein sequence ID" value="AMC93833.1"/>
    <property type="molecule type" value="Genomic_DNA"/>
</dbReference>
<evidence type="ECO:0000313" key="2">
    <source>
        <dbReference type="Proteomes" id="UP000063781"/>
    </source>
</evidence>
<dbReference type="PANTHER" id="PTHR33221:SF15">
    <property type="entry name" value="HTH-TYPE TRANSCRIPTIONAL REGULATOR YWGB-RELATED"/>
    <property type="match status" value="1"/>
</dbReference>
<dbReference type="InterPro" id="IPR000944">
    <property type="entry name" value="Tscrpt_reg_Rrf2"/>
</dbReference>
<dbReference type="PANTHER" id="PTHR33221">
    <property type="entry name" value="WINGED HELIX-TURN-HELIX TRANSCRIPTIONAL REGULATOR, RRF2 FAMILY"/>
    <property type="match status" value="1"/>
</dbReference>
<dbReference type="InterPro" id="IPR036388">
    <property type="entry name" value="WH-like_DNA-bd_sf"/>
</dbReference>
<reference evidence="1 2" key="1">
    <citation type="submission" date="2015-10" db="EMBL/GenBank/DDBJ databases">
        <title>Erysipelothrix larvae sp. LV19 isolated from the larval gut of the rhinoceros beetle, Trypoxylus dichotomus.</title>
        <authorList>
            <person name="Lim S."/>
            <person name="Kim B.-C."/>
        </authorList>
    </citation>
    <scope>NUCLEOTIDE SEQUENCE [LARGE SCALE GENOMIC DNA]</scope>
    <source>
        <strain evidence="1 2">LV19</strain>
    </source>
</reference>
<keyword evidence="2" id="KW-1185">Reference proteome</keyword>
<protein>
    <recommendedName>
        <fullName evidence="3">Rrf2 family transcriptional regulator</fullName>
    </recommendedName>
</protein>